<evidence type="ECO:0000313" key="2">
    <source>
        <dbReference type="Proteomes" id="UP000238274"/>
    </source>
</evidence>
<organism evidence="1 2">
    <name type="scientific">Puccinia striiformis</name>
    <dbReference type="NCBI Taxonomy" id="27350"/>
    <lineage>
        <taxon>Eukaryota</taxon>
        <taxon>Fungi</taxon>
        <taxon>Dikarya</taxon>
        <taxon>Basidiomycota</taxon>
        <taxon>Pucciniomycotina</taxon>
        <taxon>Pucciniomycetes</taxon>
        <taxon>Pucciniales</taxon>
        <taxon>Pucciniaceae</taxon>
        <taxon>Puccinia</taxon>
    </lineage>
</organism>
<reference evidence="2" key="2">
    <citation type="journal article" date="2018" name="BMC Genomics">
        <title>Genomic insights into host adaptation between the wheat stripe rust pathogen (Puccinia striiformis f. sp. tritici) and the barley stripe rust pathogen (Puccinia striiformis f. sp. hordei).</title>
        <authorList>
            <person name="Xia C."/>
            <person name="Wang M."/>
            <person name="Yin C."/>
            <person name="Cornejo O.E."/>
            <person name="Hulbert S.H."/>
            <person name="Chen X."/>
        </authorList>
    </citation>
    <scope>NUCLEOTIDE SEQUENCE [LARGE SCALE GENOMIC DNA]</scope>
    <source>
        <strain evidence="2">93TX-2</strain>
    </source>
</reference>
<comment type="caution">
    <text evidence="1">The sequence shown here is derived from an EMBL/GenBank/DDBJ whole genome shotgun (WGS) entry which is preliminary data.</text>
</comment>
<protein>
    <submittedName>
        <fullName evidence="1">Uncharacterized protein</fullName>
    </submittedName>
</protein>
<dbReference type="EMBL" id="PKSM01000293">
    <property type="protein sequence ID" value="POV98649.1"/>
    <property type="molecule type" value="Genomic_DNA"/>
</dbReference>
<dbReference type="VEuPathDB" id="FungiDB:PSTT_14935"/>
<sequence>MASRAGRQSRIAPKTALLGATRAFRKEIAEFINEFEELRTGEEPVHLEGLEELRGELLPLLKHYLGELGNQIFIRPSESAEQQEFQIRDGAHSMKIIHSYIKGIAHSLRSARLLPNQTHMILQLKLVALIIRIQNHFDKQQTMRPKFGSSVPSYGKGKGGNIQKWAALAEENRQVQRDIDSLVQWFDLSESGVLRNRIEMITQHIDGTLLHPIKILKRKNLAYPQALEDTIPIIEFCQVFFHHINEGSHHPFFLMSPAQQFAFIEKATAIPDTLRKFILDIEYDDHPSTLENSEPGQSLIDEFVEISQILTDSCDVLLQSDPSQSDHHLALIQDYRIWHDRWFAELVSSVEKFYSTYKGLFPEAFRSPPASPS</sequence>
<dbReference type="AlphaFoldDB" id="A0A2S4UN03"/>
<dbReference type="PANTHER" id="PTHR33069">
    <property type="entry name" value="CHROMOSOME 7, WHOLE GENOME SHOTGUN SEQUENCE-RELATED"/>
    <property type="match status" value="1"/>
</dbReference>
<keyword evidence="2" id="KW-1185">Reference proteome</keyword>
<name>A0A2S4UN03_9BASI</name>
<dbReference type="VEuPathDB" id="FungiDB:PSHT_13939"/>
<gene>
    <name evidence="1" type="ORF">PSHT_13939</name>
</gene>
<dbReference type="Proteomes" id="UP000238274">
    <property type="component" value="Unassembled WGS sequence"/>
</dbReference>
<evidence type="ECO:0000313" key="1">
    <source>
        <dbReference type="EMBL" id="POV98649.1"/>
    </source>
</evidence>
<reference evidence="2" key="3">
    <citation type="journal article" date="2018" name="Mol. Plant Microbe Interact.">
        <title>Genome sequence resources for the wheat stripe rust pathogen (Puccinia striiformis f. sp. tritici) and the barley stripe rust pathogen (Puccinia striiformis f. sp. hordei).</title>
        <authorList>
            <person name="Xia C."/>
            <person name="Wang M."/>
            <person name="Yin C."/>
            <person name="Cornejo O.E."/>
            <person name="Hulbert S.H."/>
            <person name="Chen X."/>
        </authorList>
    </citation>
    <scope>NUCLEOTIDE SEQUENCE [LARGE SCALE GENOMIC DNA]</scope>
    <source>
        <strain evidence="2">93TX-2</strain>
    </source>
</reference>
<proteinExistence type="predicted"/>
<reference evidence="1 2" key="1">
    <citation type="submission" date="2017-12" db="EMBL/GenBank/DDBJ databases">
        <title>Gene loss provides genomic basis for host adaptation in cereal stripe rust fungi.</title>
        <authorList>
            <person name="Xia C."/>
        </authorList>
    </citation>
    <scope>NUCLEOTIDE SEQUENCE [LARGE SCALE GENOMIC DNA]</scope>
    <source>
        <strain evidence="1 2">93TX-2</strain>
    </source>
</reference>
<dbReference type="PANTHER" id="PTHR33069:SF3">
    <property type="entry name" value="DYNEIN HEAVY CHAIN TAIL DOMAIN-CONTAINING PROTEIN"/>
    <property type="match status" value="1"/>
</dbReference>
<accession>A0A2S4UN03</accession>